<sequence>VSTGLCPPRASSIAQVQIDGRWFWCSQSFLPYYLALLSLLLCSANGCGLKVGFYKTSCPDAQAIVRLTPLSLLRCFGCTFMAALLGGTGDNLPRRDGLVRRHRGSRSQGCCVLGKVGISFQALILRRQGRLQSVVMLWSSSVPSQATHTGRRDGFVSKCSEAVANIPSAFSTRWSCETSAVRVSTRRWRWFRAARRGDQKELCFGQPLGSGRSRDELLC</sequence>
<comment type="caution">
    <text evidence="1">The sequence shown here is derived from an EMBL/GenBank/DDBJ whole genome shotgun (WGS) entry which is preliminary data.</text>
</comment>
<reference evidence="1 2" key="1">
    <citation type="journal article" date="2014" name="Agronomy (Basel)">
        <title>A Draft Genome Sequence for Ensete ventricosum, the Drought-Tolerant Tree Against Hunger.</title>
        <authorList>
            <person name="Harrison J."/>
            <person name="Moore K.A."/>
            <person name="Paszkiewicz K."/>
            <person name="Jones T."/>
            <person name="Grant M."/>
            <person name="Ambacheew D."/>
            <person name="Muzemil S."/>
            <person name="Studholme D.J."/>
        </authorList>
    </citation>
    <scope>NUCLEOTIDE SEQUENCE [LARGE SCALE GENOMIC DNA]</scope>
</reference>
<evidence type="ECO:0000313" key="1">
    <source>
        <dbReference type="EMBL" id="RRT33411.1"/>
    </source>
</evidence>
<dbReference type="Proteomes" id="UP000287651">
    <property type="component" value="Unassembled WGS sequence"/>
</dbReference>
<dbReference type="AlphaFoldDB" id="A0A426X1T8"/>
<gene>
    <name evidence="1" type="ORF">B296_00056117</name>
</gene>
<dbReference type="EMBL" id="AMZH03029133">
    <property type="protein sequence ID" value="RRT33411.1"/>
    <property type="molecule type" value="Genomic_DNA"/>
</dbReference>
<feature type="non-terminal residue" evidence="1">
    <location>
        <position position="1"/>
    </location>
</feature>
<accession>A0A426X1T8</accession>
<proteinExistence type="predicted"/>
<organism evidence="1 2">
    <name type="scientific">Ensete ventricosum</name>
    <name type="common">Abyssinian banana</name>
    <name type="synonym">Musa ensete</name>
    <dbReference type="NCBI Taxonomy" id="4639"/>
    <lineage>
        <taxon>Eukaryota</taxon>
        <taxon>Viridiplantae</taxon>
        <taxon>Streptophyta</taxon>
        <taxon>Embryophyta</taxon>
        <taxon>Tracheophyta</taxon>
        <taxon>Spermatophyta</taxon>
        <taxon>Magnoliopsida</taxon>
        <taxon>Liliopsida</taxon>
        <taxon>Zingiberales</taxon>
        <taxon>Musaceae</taxon>
        <taxon>Ensete</taxon>
    </lineage>
</organism>
<protein>
    <submittedName>
        <fullName evidence="1">Uncharacterized protein</fullName>
    </submittedName>
</protein>
<name>A0A426X1T8_ENSVE</name>
<evidence type="ECO:0000313" key="2">
    <source>
        <dbReference type="Proteomes" id="UP000287651"/>
    </source>
</evidence>